<dbReference type="InterPro" id="IPR051674">
    <property type="entry name" value="Malate_Decarboxylase"/>
</dbReference>
<dbReference type="GO" id="GO:0006108">
    <property type="term" value="P:malate metabolic process"/>
    <property type="evidence" value="ECO:0007669"/>
    <property type="project" value="InterPro"/>
</dbReference>
<feature type="binding site" evidence="10">
    <location>
        <begin position="88"/>
        <end position="95"/>
    </location>
    <ligand>
        <name>NADP(+)</name>
        <dbReference type="ChEBI" id="CHEBI:58349"/>
    </ligand>
</feature>
<evidence type="ECO:0000256" key="6">
    <source>
        <dbReference type="ARBA" id="ARBA00023002"/>
    </source>
</evidence>
<keyword evidence="7" id="KW-0511">Multifunctional enzyme</keyword>
<evidence type="ECO:0000256" key="8">
    <source>
        <dbReference type="PIRSR" id="PIRSR036684-1"/>
    </source>
</evidence>
<protein>
    <submittedName>
        <fullName evidence="14">Malic enzyme</fullName>
    </submittedName>
</protein>
<dbReference type="PANTHER" id="PTHR43237:SF4">
    <property type="entry name" value="NADP-DEPENDENT MALIC ENZYME"/>
    <property type="match status" value="1"/>
</dbReference>
<evidence type="ECO:0000259" key="13">
    <source>
        <dbReference type="SMART" id="SM01274"/>
    </source>
</evidence>
<dbReference type="Pfam" id="PF00390">
    <property type="entry name" value="malic"/>
    <property type="match status" value="1"/>
</dbReference>
<dbReference type="Gene3D" id="3.40.50.10750">
    <property type="entry name" value="Isocitrate/Isopropylmalate dehydrogenase-like"/>
    <property type="match status" value="1"/>
</dbReference>
<feature type="binding site" evidence="9">
    <location>
        <position position="148"/>
    </location>
    <ligand>
        <name>a divalent metal cation</name>
        <dbReference type="ChEBI" id="CHEBI:60240"/>
    </ligand>
</feature>
<dbReference type="GO" id="GO:0016616">
    <property type="term" value="F:oxidoreductase activity, acting on the CH-OH group of donors, NAD or NADP as acceptor"/>
    <property type="evidence" value="ECO:0007669"/>
    <property type="project" value="InterPro"/>
</dbReference>
<dbReference type="InterPro" id="IPR036291">
    <property type="entry name" value="NAD(P)-bd_dom_sf"/>
</dbReference>
<keyword evidence="10" id="KW-0521">NADP</keyword>
<dbReference type="GO" id="GO:0046872">
    <property type="term" value="F:metal ion binding"/>
    <property type="evidence" value="ECO:0007669"/>
    <property type="project" value="UniProtKB-KW"/>
</dbReference>
<dbReference type="Pfam" id="PF03949">
    <property type="entry name" value="Malic_M"/>
    <property type="match status" value="1"/>
</dbReference>
<proteinExistence type="inferred from homology"/>
<evidence type="ECO:0000256" key="5">
    <source>
        <dbReference type="ARBA" id="ARBA00022723"/>
    </source>
</evidence>
<dbReference type="PROSITE" id="PS00331">
    <property type="entry name" value="MALIC_ENZYMES"/>
    <property type="match status" value="1"/>
</dbReference>
<organism evidence="14 15">
    <name type="scientific">Glycocaulis alkaliphilus</name>
    <dbReference type="NCBI Taxonomy" id="1434191"/>
    <lineage>
        <taxon>Bacteria</taxon>
        <taxon>Pseudomonadati</taxon>
        <taxon>Pseudomonadota</taxon>
        <taxon>Alphaproteobacteria</taxon>
        <taxon>Maricaulales</taxon>
        <taxon>Maricaulaceae</taxon>
        <taxon>Glycocaulis</taxon>
    </lineage>
</organism>
<feature type="active site" description="Proton acceptor" evidence="8">
    <location>
        <position position="106"/>
    </location>
</feature>
<accession>A0A3T0EA22</accession>
<comment type="similarity">
    <text evidence="4">In the C-terminal section; belongs to the phosphate acetyltransferase and butyryltransferase family.</text>
</comment>
<comment type="cofactor">
    <cofactor evidence="1">
        <name>Mn(2+)</name>
        <dbReference type="ChEBI" id="CHEBI:29035"/>
    </cofactor>
</comment>
<dbReference type="CDD" id="cd05311">
    <property type="entry name" value="NAD_bind_2_malic_enz"/>
    <property type="match status" value="1"/>
</dbReference>
<evidence type="ECO:0000313" key="14">
    <source>
        <dbReference type="EMBL" id="AZU04241.1"/>
    </source>
</evidence>
<evidence type="ECO:0000256" key="3">
    <source>
        <dbReference type="ARBA" id="ARBA00007686"/>
    </source>
</evidence>
<feature type="region of interest" description="Disordered" evidence="11">
    <location>
        <begin position="1"/>
        <end position="30"/>
    </location>
</feature>
<dbReference type="PANTHER" id="PTHR43237">
    <property type="entry name" value="NADP-DEPENDENT MALIC ENZYME"/>
    <property type="match status" value="1"/>
</dbReference>
<dbReference type="InterPro" id="IPR002505">
    <property type="entry name" value="PTA_PTB"/>
</dbReference>
<name>A0A3T0EA22_9PROT</name>
<keyword evidence="6" id="KW-0560">Oxidoreductase</keyword>
<keyword evidence="5 9" id="KW-0479">Metal-binding</keyword>
<evidence type="ECO:0000256" key="11">
    <source>
        <dbReference type="SAM" id="MobiDB-lite"/>
    </source>
</evidence>
<dbReference type="InterPro" id="IPR042113">
    <property type="entry name" value="P_AcTrfase_dom1"/>
</dbReference>
<dbReference type="KEGG" id="gak:X907_1710"/>
<dbReference type="Gene3D" id="3.40.50.720">
    <property type="entry name" value="NAD(P)-binding Rossmann-like Domain"/>
    <property type="match status" value="1"/>
</dbReference>
<dbReference type="GO" id="GO:0016746">
    <property type="term" value="F:acyltransferase activity"/>
    <property type="evidence" value="ECO:0007669"/>
    <property type="project" value="InterPro"/>
</dbReference>
<dbReference type="Gene3D" id="3.40.50.10950">
    <property type="match status" value="1"/>
</dbReference>
<evidence type="ECO:0000256" key="9">
    <source>
        <dbReference type="PIRSR" id="PIRSR036684-2"/>
    </source>
</evidence>
<dbReference type="PIRSF" id="PIRSF036684">
    <property type="entry name" value="ME_PTA"/>
    <property type="match status" value="1"/>
</dbReference>
<feature type="domain" description="Malic enzyme N-terminal" evidence="13">
    <location>
        <begin position="30"/>
        <end position="163"/>
    </location>
</feature>
<feature type="binding site" evidence="10">
    <location>
        <position position="298"/>
    </location>
    <ligand>
        <name>a divalent metal cation</name>
        <dbReference type="ChEBI" id="CHEBI:60240"/>
    </ligand>
</feature>
<dbReference type="FunFam" id="3.40.50.720:FF:000095">
    <property type="entry name" value="NADP-dependent malic enzyme"/>
    <property type="match status" value="1"/>
</dbReference>
<dbReference type="InterPro" id="IPR042112">
    <property type="entry name" value="P_AcTrfase_dom2"/>
</dbReference>
<dbReference type="InterPro" id="IPR046346">
    <property type="entry name" value="Aminoacid_DH-like_N_sf"/>
</dbReference>
<dbReference type="InterPro" id="IPR012302">
    <property type="entry name" value="Malic_NAD-bd"/>
</dbReference>
<evidence type="ECO:0000256" key="7">
    <source>
        <dbReference type="ARBA" id="ARBA00023268"/>
    </source>
</evidence>
<keyword evidence="15" id="KW-1185">Reference proteome</keyword>
<dbReference type="Gene3D" id="3.40.50.10380">
    <property type="entry name" value="Malic enzyme, N-terminal domain"/>
    <property type="match status" value="1"/>
</dbReference>
<dbReference type="SUPFAM" id="SSF53659">
    <property type="entry name" value="Isocitrate/Isopropylmalate dehydrogenase-like"/>
    <property type="match status" value="1"/>
</dbReference>
<dbReference type="InterPro" id="IPR012188">
    <property type="entry name" value="ME_PTA"/>
</dbReference>
<comment type="cofactor">
    <cofactor evidence="2">
        <name>Mg(2+)</name>
        <dbReference type="ChEBI" id="CHEBI:18420"/>
    </cofactor>
</comment>
<dbReference type="FunFam" id="3.40.50.10380:FF:000003">
    <property type="entry name" value="NADP-dependent malic enzyme"/>
    <property type="match status" value="1"/>
</dbReference>
<evidence type="ECO:0000256" key="1">
    <source>
        <dbReference type="ARBA" id="ARBA00001936"/>
    </source>
</evidence>
<dbReference type="InterPro" id="IPR037062">
    <property type="entry name" value="Malic_N_dom_sf"/>
</dbReference>
<sequence length="763" mass="82109">MYPMPEMSPPDTSSSRTDEDALAFHRQDPPGKLALAPTKPMATQRDLALAYSPGVAAPVRAIAADPDAVYDYTSKGNMVAVVSNGTAILGLGNLGPRASKPVMEGKAVLFKRFADIDAFDIEIDYEDPEKFIDCVAGFGDSFGGINLEDIKSPECFEIEAKLRERLAIPVFHDDQHGTAIIAAAGLMNACHLTSRKFEDIKVVLIGAGAAGLSVLELIKSLGVQHDHVTIIDVNGVVHTGRNDLHPRLASHARETDMRTLDEAMVDADVMLGLSAGGIVSQAMVKSMAADPIIFAMANPTPEIMPDLIKQVRSDAIIATGRSDFPNQVNNVLGFPYIFRGALDVRATTINEEMKLAAARALADLARTDVPDEVARANRSARLSFGRDYIIPSPFDPRLISFVPPYIAKAAVDSGVARLPMPEEGSGYRARLARRLDPTAALQQHITEVIKAEPKRIVFAEGEEPSVIRAAAAFQAQGLGTPVLVAREKIAEANMKELGIDPGSLEIWNARLSDQNPDYVDFLYERLQRRGYLRRDVQRLVNNDRNVFSACMLRFGDAQGMVTGVTRHFMNTLSDIRLVLDEAPGGRLIGLSLAISRGRTVVIADTNVTEFPEAPELADIAVGAAAAARKLGLTPRVAFLSYSTFGNPPGIRTEKIQSAVRVLDARGVDFEYEGEMAADVALNPDHHEAYSFSRLSGAANVLVMPAVHSASIATRLLKATGGATVIEGLLVGLEKSVQIARLGSPVSDIVNLAGMASFDLTHRP</sequence>
<evidence type="ECO:0000259" key="12">
    <source>
        <dbReference type="SMART" id="SM00919"/>
    </source>
</evidence>
<gene>
    <name evidence="14" type="ORF">X907_1710</name>
</gene>
<comment type="similarity">
    <text evidence="3">In the N-terminal section; belongs to the malic enzymes family.</text>
</comment>
<reference evidence="14 15" key="1">
    <citation type="submission" date="2016-12" db="EMBL/GenBank/DDBJ databases">
        <title>The genome of dimorphic prosthecate Glycocaulis alkaliphilus 6b-8t, isolated from crude oil dictates its adaptability in petroleum environments.</title>
        <authorList>
            <person name="Wu X.-L."/>
            <person name="Geng S."/>
        </authorList>
    </citation>
    <scope>NUCLEOTIDE SEQUENCE [LARGE SCALE GENOMIC DNA]</scope>
    <source>
        <strain evidence="14 15">6B-8</strain>
    </source>
</reference>
<dbReference type="SUPFAM" id="SSF51735">
    <property type="entry name" value="NAD(P)-binding Rossmann-fold domains"/>
    <property type="match status" value="1"/>
</dbReference>
<dbReference type="InterPro" id="IPR045213">
    <property type="entry name" value="Malic_NAD-bd_bact_type"/>
</dbReference>
<dbReference type="SMART" id="SM00919">
    <property type="entry name" value="Malic_M"/>
    <property type="match status" value="1"/>
</dbReference>
<feature type="binding site" evidence="9">
    <location>
        <position position="149"/>
    </location>
    <ligand>
        <name>a divalent metal cation</name>
        <dbReference type="ChEBI" id="CHEBI:60240"/>
    </ligand>
</feature>
<dbReference type="EMBL" id="CP018911">
    <property type="protein sequence ID" value="AZU04241.1"/>
    <property type="molecule type" value="Genomic_DNA"/>
</dbReference>
<evidence type="ECO:0000313" key="15">
    <source>
        <dbReference type="Proteomes" id="UP000286954"/>
    </source>
</evidence>
<evidence type="ECO:0000256" key="4">
    <source>
        <dbReference type="ARBA" id="ARBA00008756"/>
    </source>
</evidence>
<dbReference type="GO" id="GO:0051287">
    <property type="term" value="F:NAD binding"/>
    <property type="evidence" value="ECO:0007669"/>
    <property type="project" value="InterPro"/>
</dbReference>
<dbReference type="Proteomes" id="UP000286954">
    <property type="component" value="Chromosome"/>
</dbReference>
<dbReference type="AlphaFoldDB" id="A0A3T0EA22"/>
<feature type="compositionally biased region" description="Basic and acidic residues" evidence="11">
    <location>
        <begin position="16"/>
        <end position="29"/>
    </location>
</feature>
<evidence type="ECO:0000256" key="10">
    <source>
        <dbReference type="PIRSR" id="PIRSR036684-3"/>
    </source>
</evidence>
<dbReference type="InterPro" id="IPR012301">
    <property type="entry name" value="Malic_N_dom"/>
</dbReference>
<evidence type="ECO:0000256" key="2">
    <source>
        <dbReference type="ARBA" id="ARBA00001946"/>
    </source>
</evidence>
<feature type="binding site" evidence="10">
    <location>
        <position position="174"/>
    </location>
    <ligand>
        <name>a divalent metal cation</name>
        <dbReference type="ChEBI" id="CHEBI:60240"/>
    </ligand>
</feature>
<dbReference type="SMART" id="SM01274">
    <property type="entry name" value="malic"/>
    <property type="match status" value="1"/>
</dbReference>
<dbReference type="SUPFAM" id="SSF53223">
    <property type="entry name" value="Aminoacid dehydrogenase-like, N-terminal domain"/>
    <property type="match status" value="1"/>
</dbReference>
<dbReference type="InterPro" id="IPR015884">
    <property type="entry name" value="Malic_enzyme_CS"/>
</dbReference>
<dbReference type="GO" id="GO:0004470">
    <property type="term" value="F:malic enzyme activity"/>
    <property type="evidence" value="ECO:0007669"/>
    <property type="project" value="InterPro"/>
</dbReference>
<dbReference type="Pfam" id="PF01515">
    <property type="entry name" value="PTA_PTB"/>
    <property type="match status" value="1"/>
</dbReference>
<feature type="domain" description="Malic enzyme NAD-binding" evidence="12">
    <location>
        <begin position="175"/>
        <end position="411"/>
    </location>
</feature>